<dbReference type="AlphaFoldDB" id="A0A7R9BN34"/>
<proteinExistence type="predicted"/>
<gene>
    <name evidence="1" type="ORF">NMOB1V02_LOCUS4749</name>
</gene>
<protein>
    <submittedName>
        <fullName evidence="1">Uncharacterized protein</fullName>
    </submittedName>
</protein>
<dbReference type="EMBL" id="OA882808">
    <property type="protein sequence ID" value="CAD7277007.1"/>
    <property type="molecule type" value="Genomic_DNA"/>
</dbReference>
<evidence type="ECO:0000313" key="2">
    <source>
        <dbReference type="Proteomes" id="UP000678499"/>
    </source>
</evidence>
<organism evidence="1">
    <name type="scientific">Notodromas monacha</name>
    <dbReference type="NCBI Taxonomy" id="399045"/>
    <lineage>
        <taxon>Eukaryota</taxon>
        <taxon>Metazoa</taxon>
        <taxon>Ecdysozoa</taxon>
        <taxon>Arthropoda</taxon>
        <taxon>Crustacea</taxon>
        <taxon>Oligostraca</taxon>
        <taxon>Ostracoda</taxon>
        <taxon>Podocopa</taxon>
        <taxon>Podocopida</taxon>
        <taxon>Cypridocopina</taxon>
        <taxon>Cypridoidea</taxon>
        <taxon>Cyprididae</taxon>
        <taxon>Notodromas</taxon>
    </lineage>
</organism>
<keyword evidence="2" id="KW-1185">Reference proteome</keyword>
<sequence>MQLAPRRTAASAPEIEMGDACIGFKVGAIYEEETEKAMGSDVHRIGNASPGNLKLKFEASGVCAKRAPGTATLKSRKDGKVTGDALVSGFLSAFQHPYIKLSRTDPPNSIHRQYKFEISLDEIPYNTHVSSYRKVIRSNPFKCRKISVPVGSWNVVEISARCHVLCSVGSVDWHFVLIRLCASGVVIFVVAESSFNFLSFPIFARLRSTEESLEPISRLSGRTRRDFRDELRFQPVASGLLLMMENLTEINVRRDNPELAALSPQEGNLKTGVGRVVALDVRRATI</sequence>
<evidence type="ECO:0000313" key="1">
    <source>
        <dbReference type="EMBL" id="CAD7277007.1"/>
    </source>
</evidence>
<dbReference type="EMBL" id="CAJPEX010000771">
    <property type="protein sequence ID" value="CAG0917159.1"/>
    <property type="molecule type" value="Genomic_DNA"/>
</dbReference>
<name>A0A7R9BN34_9CRUS</name>
<accession>A0A7R9BN34</accession>
<reference evidence="1" key="1">
    <citation type="submission" date="2020-11" db="EMBL/GenBank/DDBJ databases">
        <authorList>
            <person name="Tran Van P."/>
        </authorList>
    </citation>
    <scope>NUCLEOTIDE SEQUENCE</scope>
</reference>
<dbReference type="Proteomes" id="UP000678499">
    <property type="component" value="Unassembled WGS sequence"/>
</dbReference>